<dbReference type="PROSITE" id="PS51094">
    <property type="entry name" value="PTS_EIIA_TYPE_2"/>
    <property type="match status" value="1"/>
</dbReference>
<evidence type="ECO:0000256" key="3">
    <source>
        <dbReference type="ARBA" id="ARBA00023015"/>
    </source>
</evidence>
<keyword evidence="9" id="KW-1185">Reference proteome</keyword>
<dbReference type="Gene3D" id="3.40.50.2300">
    <property type="match status" value="1"/>
</dbReference>
<dbReference type="AlphaFoldDB" id="A0A0U2UCY0"/>
<dbReference type="InterPro" id="IPR036634">
    <property type="entry name" value="PRD_sf"/>
</dbReference>
<dbReference type="OrthoDB" id="9776005at2"/>
<gene>
    <name evidence="8" type="ORF">IJ22_37820</name>
</gene>
<proteinExistence type="predicted"/>
<evidence type="ECO:0000259" key="6">
    <source>
        <dbReference type="PROSITE" id="PS51099"/>
    </source>
</evidence>
<dbReference type="Pfam" id="PF00874">
    <property type="entry name" value="PRD"/>
    <property type="match status" value="1"/>
</dbReference>
<evidence type="ECO:0000256" key="1">
    <source>
        <dbReference type="ARBA" id="ARBA00022679"/>
    </source>
</evidence>
<dbReference type="InterPro" id="IPR013011">
    <property type="entry name" value="PTS_EIIB_2"/>
</dbReference>
<dbReference type="EMBL" id="CP013652">
    <property type="protein sequence ID" value="ALS24120.1"/>
    <property type="molecule type" value="Genomic_DNA"/>
</dbReference>
<dbReference type="InterPro" id="IPR036388">
    <property type="entry name" value="WH-like_DNA-bd_sf"/>
</dbReference>
<evidence type="ECO:0000256" key="4">
    <source>
        <dbReference type="ARBA" id="ARBA00023163"/>
    </source>
</evidence>
<dbReference type="KEGG" id="pnp:IJ22_37820"/>
<keyword evidence="2" id="KW-0677">Repeat</keyword>
<evidence type="ECO:0000259" key="5">
    <source>
        <dbReference type="PROSITE" id="PS51094"/>
    </source>
</evidence>
<evidence type="ECO:0000313" key="9">
    <source>
        <dbReference type="Proteomes" id="UP000061660"/>
    </source>
</evidence>
<dbReference type="InterPro" id="IPR013196">
    <property type="entry name" value="HTH_11"/>
</dbReference>
<evidence type="ECO:0000259" key="7">
    <source>
        <dbReference type="PROSITE" id="PS51372"/>
    </source>
</evidence>
<dbReference type="GO" id="GO:0006355">
    <property type="term" value="P:regulation of DNA-templated transcription"/>
    <property type="evidence" value="ECO:0007669"/>
    <property type="project" value="InterPro"/>
</dbReference>
<dbReference type="Gene3D" id="3.40.930.10">
    <property type="entry name" value="Mannitol-specific EII, Chain A"/>
    <property type="match status" value="1"/>
</dbReference>
<dbReference type="CDD" id="cd05568">
    <property type="entry name" value="PTS_IIB_bgl_like"/>
    <property type="match status" value="1"/>
</dbReference>
<dbReference type="Proteomes" id="UP000061660">
    <property type="component" value="Chromosome"/>
</dbReference>
<keyword evidence="1" id="KW-0808">Transferase</keyword>
<dbReference type="PATRIC" id="fig|162209.4.peg.4028"/>
<dbReference type="SUPFAM" id="SSF63520">
    <property type="entry name" value="PTS-regulatory domain, PRD"/>
    <property type="match status" value="2"/>
</dbReference>
<dbReference type="PANTHER" id="PTHR30185:SF18">
    <property type="entry name" value="TRANSCRIPTIONAL REGULATOR MTLR"/>
    <property type="match status" value="1"/>
</dbReference>
<dbReference type="RefSeq" id="WP_062409877.1">
    <property type="nucleotide sequence ID" value="NZ_CP013652.1"/>
</dbReference>
<dbReference type="InterPro" id="IPR050661">
    <property type="entry name" value="BglG_antiterminators"/>
</dbReference>
<name>A0A0U2UCY0_9BACL</name>
<dbReference type="STRING" id="162209.IJ22_37820"/>
<dbReference type="PANTHER" id="PTHR30185">
    <property type="entry name" value="CRYPTIC BETA-GLUCOSIDE BGL OPERON ANTITERMINATOR"/>
    <property type="match status" value="1"/>
</dbReference>
<dbReference type="PROSITE" id="PS51372">
    <property type="entry name" value="PRD_2"/>
    <property type="match status" value="2"/>
</dbReference>
<dbReference type="InterPro" id="IPR036390">
    <property type="entry name" value="WH_DNA-bd_sf"/>
</dbReference>
<dbReference type="Gene3D" id="1.10.1790.10">
    <property type="entry name" value="PRD domain"/>
    <property type="match status" value="1"/>
</dbReference>
<dbReference type="GO" id="GO:0008982">
    <property type="term" value="F:protein-N(PI)-phosphohistidine-sugar phosphotransferase activity"/>
    <property type="evidence" value="ECO:0007669"/>
    <property type="project" value="InterPro"/>
</dbReference>
<dbReference type="Pfam" id="PF00359">
    <property type="entry name" value="PTS_EIIA_2"/>
    <property type="match status" value="1"/>
</dbReference>
<dbReference type="Gene3D" id="1.10.10.10">
    <property type="entry name" value="Winged helix-like DNA-binding domain superfamily/Winged helix DNA-binding domain"/>
    <property type="match status" value="2"/>
</dbReference>
<accession>A0A0U2UCY0</accession>
<feature type="domain" description="PTS EIIA type-2" evidence="5">
    <location>
        <begin position="531"/>
        <end position="675"/>
    </location>
</feature>
<evidence type="ECO:0000313" key="8">
    <source>
        <dbReference type="EMBL" id="ALS24120.1"/>
    </source>
</evidence>
<feature type="domain" description="PRD" evidence="7">
    <location>
        <begin position="304"/>
        <end position="409"/>
    </location>
</feature>
<keyword evidence="4" id="KW-0804">Transcription</keyword>
<organism evidence="8 9">
    <name type="scientific">Paenibacillus naphthalenovorans</name>
    <dbReference type="NCBI Taxonomy" id="162209"/>
    <lineage>
        <taxon>Bacteria</taxon>
        <taxon>Bacillati</taxon>
        <taxon>Bacillota</taxon>
        <taxon>Bacilli</taxon>
        <taxon>Bacillales</taxon>
        <taxon>Paenibacillaceae</taxon>
        <taxon>Paenibacillus</taxon>
    </lineage>
</organism>
<dbReference type="Pfam" id="PF08279">
    <property type="entry name" value="HTH_11"/>
    <property type="match status" value="1"/>
</dbReference>
<dbReference type="PROSITE" id="PS51099">
    <property type="entry name" value="PTS_EIIB_TYPE_2"/>
    <property type="match status" value="1"/>
</dbReference>
<reference evidence="8 9" key="2">
    <citation type="journal article" date="2016" name="Genome Announc.">
        <title>Complete Genome Sequences of Two Interactive Moderate Thermophiles, Paenibacillus napthalenovorans 32O-Y and Paenibacillus sp. 32O-W.</title>
        <authorList>
            <person name="Butler R.R.III."/>
            <person name="Wang J."/>
            <person name="Stark B.C."/>
            <person name="Pombert J.F."/>
        </authorList>
    </citation>
    <scope>NUCLEOTIDE SEQUENCE [LARGE SCALE GENOMIC DNA]</scope>
    <source>
        <strain evidence="8 9">32O-Y</strain>
    </source>
</reference>
<dbReference type="SUPFAM" id="SSF55804">
    <property type="entry name" value="Phoshotransferase/anion transport protein"/>
    <property type="match status" value="1"/>
</dbReference>
<reference evidence="9" key="1">
    <citation type="submission" date="2015-12" db="EMBL/GenBank/DDBJ databases">
        <title>Complete genome sequences of two moderately thermophilic Paenibacillus species.</title>
        <authorList>
            <person name="Butler R.III."/>
            <person name="Wang J."/>
            <person name="Stark B.C."/>
            <person name="Pombert J.-F."/>
        </authorList>
    </citation>
    <scope>NUCLEOTIDE SEQUENCE [LARGE SCALE GENOMIC DNA]</scope>
    <source>
        <strain evidence="9">32O-Y</strain>
    </source>
</reference>
<feature type="domain" description="PTS EIIB type-2" evidence="6">
    <location>
        <begin position="413"/>
        <end position="502"/>
    </location>
</feature>
<dbReference type="InterPro" id="IPR036095">
    <property type="entry name" value="PTS_EIIB-like_sf"/>
</dbReference>
<dbReference type="InterPro" id="IPR011608">
    <property type="entry name" value="PRD"/>
</dbReference>
<dbReference type="GO" id="GO:0009401">
    <property type="term" value="P:phosphoenolpyruvate-dependent sugar phosphotransferase system"/>
    <property type="evidence" value="ECO:0007669"/>
    <property type="project" value="InterPro"/>
</dbReference>
<dbReference type="SUPFAM" id="SSF52794">
    <property type="entry name" value="PTS system IIB component-like"/>
    <property type="match status" value="1"/>
</dbReference>
<dbReference type="SUPFAM" id="SSF46785">
    <property type="entry name" value="Winged helix' DNA-binding domain"/>
    <property type="match status" value="2"/>
</dbReference>
<sequence length="690" mass="78346">MNISNRQRQILELLLNRKDEITAGEIAAEIKVSTRTVHRELSELEEILAAYDVSLHKKSGIGIQIQAEPEQLEKFKRSLSHMGTVEFSAEERKALMLCLLLEAEEPVKLFALAHDLHVTVPTVSSDLDDLEDWIQKSGLTLVRRRGYGVLLGGSEANKREAICRLARKHLDDSDLFGKIASGPLHPLTGRLLAMIGKEHWMDVEQALWQMEDRWPLELSEAAYTDLLIRLSVALARIRQGKTIEPDQRGVPDTGETVREGTVRDQMVRHLSETLHLSLPPEEADYIAGLFDENGEARTNSLLPQDDLSLLETVQKLIRRVEDQTGVPLSEDRSLRDGLIKHIEPALQRIREGVQIRNPLLAQIKKDYEHLFGYVRQAVDEIITGFAVPDEEIGFLVMHFGASLERLKQFSRNVRAIVVCTSGIGSSKLLAIRLEKELPQIDIVDNVSWYEAARFPAEAYDLIISTVDLPLEPDQYFKLSPLLTKEETEKLRQYVQNITLKRAPADLPEPLQGTPALDRLRSLKAYLNETVCLMDHFEVYRLSNSPDLRQTLRQACEEVRKDGALARPEPVVEQLLERERYGSQIIPDTGLALFHTRSEHITRPLLSLFRLSNALTLDPEHPAQVRELLLMLGPRELSKEGLEVLSEISAMLLLPDMIRMLENGTTEQIRQFISNELAGFFENKMEMERVI</sequence>
<feature type="domain" description="PRD" evidence="7">
    <location>
        <begin position="194"/>
        <end position="300"/>
    </location>
</feature>
<dbReference type="InterPro" id="IPR002178">
    <property type="entry name" value="PTS_EIIA_type-2_dom"/>
</dbReference>
<evidence type="ECO:0000256" key="2">
    <source>
        <dbReference type="ARBA" id="ARBA00022737"/>
    </source>
</evidence>
<dbReference type="InterPro" id="IPR016152">
    <property type="entry name" value="PTrfase/Anion_transptr"/>
</dbReference>
<protein>
    <submittedName>
        <fullName evidence="8">PTS modulated transcriptional regulator MtlR family protein</fullName>
    </submittedName>
</protein>
<keyword evidence="3" id="KW-0805">Transcription regulation</keyword>